<dbReference type="Proteomes" id="UP000295479">
    <property type="component" value="Unassembled WGS sequence"/>
</dbReference>
<name>A0A4R5CG13_9FLAO</name>
<keyword evidence="2" id="KW-1185">Reference proteome</keyword>
<sequence>MTISTENLELLFEKFTKFVSTKDKKTFTEFNGSKYIDTAENYKYSFYDEARENLGQKWWKPENIGSGKIQNAVSSAIKTRVIHEFQTIDNNLVDWRKKDAFAKTKKNKNLDTTLQLNKKMPRKRISGHLI</sequence>
<reference evidence="1 2" key="1">
    <citation type="submission" date="2019-03" db="EMBL/GenBank/DDBJ databases">
        <title>Flavobacterium AR-3-4 sp. nov. isolated from arctic soil.</title>
        <authorList>
            <person name="Chaudhary D.K."/>
        </authorList>
    </citation>
    <scope>NUCLEOTIDE SEQUENCE [LARGE SCALE GENOMIC DNA]</scope>
    <source>
        <strain evidence="1 2">AR-3-4</strain>
    </source>
</reference>
<organism evidence="1 2">
    <name type="scientific">Flavobacterium cellulosilyticum</name>
    <dbReference type="NCBI Taxonomy" id="2541731"/>
    <lineage>
        <taxon>Bacteria</taxon>
        <taxon>Pseudomonadati</taxon>
        <taxon>Bacteroidota</taxon>
        <taxon>Flavobacteriia</taxon>
        <taxon>Flavobacteriales</taxon>
        <taxon>Flavobacteriaceae</taxon>
        <taxon>Flavobacterium</taxon>
    </lineage>
</organism>
<accession>A0A4R5CG13</accession>
<dbReference type="OrthoDB" id="9779761at2"/>
<evidence type="ECO:0000313" key="1">
    <source>
        <dbReference type="EMBL" id="TDD97370.1"/>
    </source>
</evidence>
<gene>
    <name evidence="1" type="ORF">E0F76_08640</name>
</gene>
<protein>
    <submittedName>
        <fullName evidence="1">Uncharacterized protein</fullName>
    </submittedName>
</protein>
<proteinExistence type="predicted"/>
<dbReference type="EMBL" id="SMFK01000004">
    <property type="protein sequence ID" value="TDD97370.1"/>
    <property type="molecule type" value="Genomic_DNA"/>
</dbReference>
<evidence type="ECO:0000313" key="2">
    <source>
        <dbReference type="Proteomes" id="UP000295479"/>
    </source>
</evidence>
<comment type="caution">
    <text evidence="1">The sequence shown here is derived from an EMBL/GenBank/DDBJ whole genome shotgun (WGS) entry which is preliminary data.</text>
</comment>
<dbReference type="RefSeq" id="WP_132004302.1">
    <property type="nucleotide sequence ID" value="NZ_SMFK01000004.1"/>
</dbReference>
<dbReference type="AlphaFoldDB" id="A0A4R5CG13"/>